<evidence type="ECO:0000256" key="2">
    <source>
        <dbReference type="SAM" id="Phobius"/>
    </source>
</evidence>
<reference evidence="4" key="1">
    <citation type="submission" date="2011-05" db="EMBL/GenBank/DDBJ databases">
        <authorList>
            <person name="Richards S.R."/>
            <person name="Qu J."/>
            <person name="Jiang H."/>
            <person name="Jhangiani S.N."/>
            <person name="Agravi P."/>
            <person name="Goodspeed R."/>
            <person name="Gross S."/>
            <person name="Mandapat C."/>
            <person name="Jackson L."/>
            <person name="Mathew T."/>
            <person name="Pu L."/>
            <person name="Thornton R."/>
            <person name="Saada N."/>
            <person name="Wilczek-Boney K.B."/>
            <person name="Lee S."/>
            <person name="Kovar C."/>
            <person name="Wu Y."/>
            <person name="Scherer S.E."/>
            <person name="Worley K.C."/>
            <person name="Muzny D.M."/>
            <person name="Gibbs R."/>
        </authorList>
    </citation>
    <scope>NUCLEOTIDE SEQUENCE</scope>
    <source>
        <strain evidence="4">Brora</strain>
    </source>
</reference>
<evidence type="ECO:0000313" key="4">
    <source>
        <dbReference type="Proteomes" id="UP000014500"/>
    </source>
</evidence>
<dbReference type="EnsemblMetazoa" id="SMAR003738-RA">
    <property type="protein sequence ID" value="SMAR003738-PA"/>
    <property type="gene ID" value="SMAR003738"/>
</dbReference>
<proteinExistence type="predicted"/>
<dbReference type="AlphaFoldDB" id="T1IRN9"/>
<feature type="compositionally biased region" description="Basic and acidic residues" evidence="1">
    <location>
        <begin position="38"/>
        <end position="52"/>
    </location>
</feature>
<name>T1IRN9_STRMM</name>
<protein>
    <submittedName>
        <fullName evidence="3">Uncharacterized protein</fullName>
    </submittedName>
</protein>
<evidence type="ECO:0000256" key="1">
    <source>
        <dbReference type="SAM" id="MobiDB-lite"/>
    </source>
</evidence>
<organism evidence="3 4">
    <name type="scientific">Strigamia maritima</name>
    <name type="common">European centipede</name>
    <name type="synonym">Geophilus maritimus</name>
    <dbReference type="NCBI Taxonomy" id="126957"/>
    <lineage>
        <taxon>Eukaryota</taxon>
        <taxon>Metazoa</taxon>
        <taxon>Ecdysozoa</taxon>
        <taxon>Arthropoda</taxon>
        <taxon>Myriapoda</taxon>
        <taxon>Chilopoda</taxon>
        <taxon>Pleurostigmophora</taxon>
        <taxon>Geophilomorpha</taxon>
        <taxon>Linotaeniidae</taxon>
        <taxon>Strigamia</taxon>
    </lineage>
</organism>
<dbReference type="Proteomes" id="UP000014500">
    <property type="component" value="Unassembled WGS sequence"/>
</dbReference>
<accession>T1IRN9</accession>
<keyword evidence="4" id="KW-1185">Reference proteome</keyword>
<sequence length="225" mass="25275">MRVAPTDNELELGERHVTGQGEDPNCAPLLTDECDPSTTRHGDTGDNGDKRSILMRNRPKAVVKFPRENLRSIHVSEQLHQPHLWIPNQIPITFGMTQIIPTLCLIGTVIAIVASLSILLPAHLGLKMSTVEDKPDTMLRSKKMSDHHVTVLCTNEPPSPGCLVWDWKQENYELGTIINYWCATTTSYIVYVTVECVSNRSWIITSFADELPCSCKLDWLQGPER</sequence>
<keyword evidence="2" id="KW-0472">Membrane</keyword>
<dbReference type="HOGENOM" id="CLU_1134781_0_0_1"/>
<keyword evidence="2" id="KW-1133">Transmembrane helix</keyword>
<reference evidence="3" key="2">
    <citation type="submission" date="2015-02" db="UniProtKB">
        <authorList>
            <consortium name="EnsemblMetazoa"/>
        </authorList>
    </citation>
    <scope>IDENTIFICATION</scope>
</reference>
<dbReference type="EMBL" id="JH431373">
    <property type="status" value="NOT_ANNOTATED_CDS"/>
    <property type="molecule type" value="Genomic_DNA"/>
</dbReference>
<keyword evidence="2" id="KW-0812">Transmembrane</keyword>
<feature type="transmembrane region" description="Helical" evidence="2">
    <location>
        <begin position="99"/>
        <end position="120"/>
    </location>
</feature>
<feature type="region of interest" description="Disordered" evidence="1">
    <location>
        <begin position="1"/>
        <end position="52"/>
    </location>
</feature>
<evidence type="ECO:0000313" key="3">
    <source>
        <dbReference type="EnsemblMetazoa" id="SMAR003738-PA"/>
    </source>
</evidence>